<accession>A0ABV2HC43</accession>
<proteinExistence type="predicted"/>
<dbReference type="Pfam" id="PF14486">
    <property type="entry name" value="DUF4432"/>
    <property type="match status" value="1"/>
</dbReference>
<protein>
    <recommendedName>
        <fullName evidence="3">Galactose mutarotase</fullName>
    </recommendedName>
</protein>
<evidence type="ECO:0000313" key="2">
    <source>
        <dbReference type="Proteomes" id="UP001549031"/>
    </source>
</evidence>
<dbReference type="Gene3D" id="2.70.98.10">
    <property type="match status" value="1"/>
</dbReference>
<dbReference type="EMBL" id="JBEPLJ010000018">
    <property type="protein sequence ID" value="MET3588039.1"/>
    <property type="molecule type" value="Genomic_DNA"/>
</dbReference>
<name>A0ABV2HC43_9HYPH</name>
<dbReference type="RefSeq" id="WP_247245784.1">
    <property type="nucleotide sequence ID" value="NZ_JALJRA010000019.1"/>
</dbReference>
<evidence type="ECO:0008006" key="3">
    <source>
        <dbReference type="Google" id="ProtNLM"/>
    </source>
</evidence>
<evidence type="ECO:0000313" key="1">
    <source>
        <dbReference type="EMBL" id="MET3588039.1"/>
    </source>
</evidence>
<dbReference type="InterPro" id="IPR014718">
    <property type="entry name" value="GH-type_carb-bd"/>
</dbReference>
<sequence length="327" mass="35846">MIEEGVDGRSDMVMLFGQSFTKRELGRVFPDLLHVAGFKKLTVEDGAGRSSRLLQIDSGGGLRVDLLPDRCCDIGQVWCDDIPFGWINPMGTSAPFAVGENNPLSGLMATCGFDHIRQPEMEGDRHFPLHGNMMHMPARIIATDTIWDGDEGIFRVKAEATQFNLNYGTIRLQRHVYVPLGGRSLVVSDRVTVLAGDLPVMAMYHVNLGYPLVTPGSAFSLNGDDVTGHTLGHDGIRTRPSGAAVAEVVLAAMSEGGPRFQMKYDGRKLPFLQTLRNDSEGINLFCIEPATHNRLSREELRGNGSLLPTPRGGSHTFHLEMLFESGR</sequence>
<comment type="caution">
    <text evidence="1">The sequence shown here is derived from an EMBL/GenBank/DDBJ whole genome shotgun (WGS) entry which is preliminary data.</text>
</comment>
<dbReference type="Proteomes" id="UP001549031">
    <property type="component" value="Unassembled WGS sequence"/>
</dbReference>
<dbReference type="InterPro" id="IPR027839">
    <property type="entry name" value="DUF4432"/>
</dbReference>
<organism evidence="1 2">
    <name type="scientific">Pseudorhizobium tarimense</name>
    <dbReference type="NCBI Taxonomy" id="1079109"/>
    <lineage>
        <taxon>Bacteria</taxon>
        <taxon>Pseudomonadati</taxon>
        <taxon>Pseudomonadota</taxon>
        <taxon>Alphaproteobacteria</taxon>
        <taxon>Hyphomicrobiales</taxon>
        <taxon>Rhizobiaceae</taxon>
        <taxon>Rhizobium/Agrobacterium group</taxon>
        <taxon>Pseudorhizobium</taxon>
    </lineage>
</organism>
<reference evidence="1 2" key="1">
    <citation type="submission" date="2024-06" db="EMBL/GenBank/DDBJ databases">
        <title>Genomic Encyclopedia of Type Strains, Phase IV (KMG-IV): sequencing the most valuable type-strain genomes for metagenomic binning, comparative biology and taxonomic classification.</title>
        <authorList>
            <person name="Goeker M."/>
        </authorList>
    </citation>
    <scope>NUCLEOTIDE SEQUENCE [LARGE SCALE GENOMIC DNA]</scope>
    <source>
        <strain evidence="1 2">DSM 105042</strain>
    </source>
</reference>
<keyword evidence="2" id="KW-1185">Reference proteome</keyword>
<gene>
    <name evidence="1" type="ORF">ABID21_004172</name>
</gene>